<keyword evidence="5" id="KW-1185">Reference proteome</keyword>
<evidence type="ECO:0000256" key="3">
    <source>
        <dbReference type="SAM" id="SignalP"/>
    </source>
</evidence>
<dbReference type="AlphaFoldDB" id="A0A9P9ISK1"/>
<comment type="similarity">
    <text evidence="1">Belongs to the STIG1 family.</text>
</comment>
<reference evidence="4" key="1">
    <citation type="journal article" date="2021" name="Nat. Commun.">
        <title>Genetic determinants of endophytism in the Arabidopsis root mycobiome.</title>
        <authorList>
            <person name="Mesny F."/>
            <person name="Miyauchi S."/>
            <person name="Thiergart T."/>
            <person name="Pickel B."/>
            <person name="Atanasova L."/>
            <person name="Karlsson M."/>
            <person name="Huettel B."/>
            <person name="Barry K.W."/>
            <person name="Haridas S."/>
            <person name="Chen C."/>
            <person name="Bauer D."/>
            <person name="Andreopoulos W."/>
            <person name="Pangilinan J."/>
            <person name="LaButti K."/>
            <person name="Riley R."/>
            <person name="Lipzen A."/>
            <person name="Clum A."/>
            <person name="Drula E."/>
            <person name="Henrissat B."/>
            <person name="Kohler A."/>
            <person name="Grigoriev I.V."/>
            <person name="Martin F.M."/>
            <person name="Hacquard S."/>
        </authorList>
    </citation>
    <scope>NUCLEOTIDE SEQUENCE</scope>
    <source>
        <strain evidence="4">MPI-CAGE-AT-0021</strain>
    </source>
</reference>
<dbReference type="InterPro" id="IPR006969">
    <property type="entry name" value="Stig-like"/>
</dbReference>
<evidence type="ECO:0000313" key="5">
    <source>
        <dbReference type="Proteomes" id="UP000717696"/>
    </source>
</evidence>
<dbReference type="Pfam" id="PF04885">
    <property type="entry name" value="Stig1"/>
    <property type="match status" value="1"/>
</dbReference>
<evidence type="ECO:0000256" key="1">
    <source>
        <dbReference type="ARBA" id="ARBA00006010"/>
    </source>
</evidence>
<organism evidence="4 5">
    <name type="scientific">Dactylonectria estremocensis</name>
    <dbReference type="NCBI Taxonomy" id="1079267"/>
    <lineage>
        <taxon>Eukaryota</taxon>
        <taxon>Fungi</taxon>
        <taxon>Dikarya</taxon>
        <taxon>Ascomycota</taxon>
        <taxon>Pezizomycotina</taxon>
        <taxon>Sordariomycetes</taxon>
        <taxon>Hypocreomycetidae</taxon>
        <taxon>Hypocreales</taxon>
        <taxon>Nectriaceae</taxon>
        <taxon>Dactylonectria</taxon>
    </lineage>
</organism>
<dbReference type="OrthoDB" id="5076308at2759"/>
<comment type="caution">
    <text evidence="4">The sequence shown here is derived from an EMBL/GenBank/DDBJ whole genome shotgun (WGS) entry which is preliminary data.</text>
</comment>
<dbReference type="Proteomes" id="UP000717696">
    <property type="component" value="Unassembled WGS sequence"/>
</dbReference>
<sequence>MTHLFAFVVLAFVTTAWTRPQTGGPGGNIACAKWCAANFPINTGSVCTSPAAHGTGPCWECGPQNTSPNKKLCNGACTDTNTDKKNCGACGTVCPSGSSCISGTCVCSGGKPLCHGACPDLLYDPQNCGTCGTVCSSSNCVNGACACNPIGASCDSTTASSCCSGHCGPFGGPGGTFTPGCCNPGGQPCDIPHPEDCCSGTCALFSLHPSVYHCQ</sequence>
<evidence type="ECO:0000256" key="2">
    <source>
        <dbReference type="ARBA" id="ARBA00022729"/>
    </source>
</evidence>
<feature type="chain" id="PRO_5040512201" evidence="3">
    <location>
        <begin position="19"/>
        <end position="215"/>
    </location>
</feature>
<gene>
    <name evidence="4" type="ORF">B0J13DRAFT_564330</name>
</gene>
<accession>A0A9P9ISK1</accession>
<proteinExistence type="inferred from homology"/>
<dbReference type="EMBL" id="JAGMUU010000021">
    <property type="protein sequence ID" value="KAH7129620.1"/>
    <property type="molecule type" value="Genomic_DNA"/>
</dbReference>
<protein>
    <submittedName>
        <fullName evidence="4">Uncharacterized protein</fullName>
    </submittedName>
</protein>
<keyword evidence="2 3" id="KW-0732">Signal</keyword>
<evidence type="ECO:0000313" key="4">
    <source>
        <dbReference type="EMBL" id="KAH7129620.1"/>
    </source>
</evidence>
<feature type="signal peptide" evidence="3">
    <location>
        <begin position="1"/>
        <end position="18"/>
    </location>
</feature>
<name>A0A9P9ISK1_9HYPO</name>